<evidence type="ECO:0000313" key="4">
    <source>
        <dbReference type="EMBL" id="SHH47214.1"/>
    </source>
</evidence>
<accession>A0A1M5T927</accession>
<keyword evidence="3" id="KW-0812">Transmembrane</keyword>
<dbReference type="GO" id="GO:0016020">
    <property type="term" value="C:membrane"/>
    <property type="evidence" value="ECO:0007669"/>
    <property type="project" value="InterPro"/>
</dbReference>
<reference evidence="5" key="1">
    <citation type="submission" date="2016-11" db="EMBL/GenBank/DDBJ databases">
        <authorList>
            <person name="Varghese N."/>
            <person name="Submissions S."/>
        </authorList>
    </citation>
    <scope>NUCLEOTIDE SEQUENCE [LARGE SCALE GENOMIC DNA]</scope>
    <source>
        <strain evidence="5">DSM 15285</strain>
    </source>
</reference>
<dbReference type="InterPro" id="IPR050768">
    <property type="entry name" value="UPF0353/GerABKA_families"/>
</dbReference>
<evidence type="ECO:0000256" key="1">
    <source>
        <dbReference type="ARBA" id="ARBA00005278"/>
    </source>
</evidence>
<evidence type="ECO:0000256" key="3">
    <source>
        <dbReference type="SAM" id="Phobius"/>
    </source>
</evidence>
<dbReference type="STRING" id="1123350.SAMN02744040_02075"/>
<name>A0A1M5T927_9FIRM</name>
<dbReference type="GO" id="GO:0009847">
    <property type="term" value="P:spore germination"/>
    <property type="evidence" value="ECO:0007669"/>
    <property type="project" value="InterPro"/>
</dbReference>
<dbReference type="EMBL" id="FQXH01000029">
    <property type="protein sequence ID" value="SHH47214.1"/>
    <property type="molecule type" value="Genomic_DNA"/>
</dbReference>
<organism evidence="4 5">
    <name type="scientific">Tepidibacter thalassicus DSM 15285</name>
    <dbReference type="NCBI Taxonomy" id="1123350"/>
    <lineage>
        <taxon>Bacteria</taxon>
        <taxon>Bacillati</taxon>
        <taxon>Bacillota</taxon>
        <taxon>Clostridia</taxon>
        <taxon>Peptostreptococcales</taxon>
        <taxon>Peptostreptococcaceae</taxon>
        <taxon>Tepidibacter</taxon>
    </lineage>
</organism>
<sequence>MIETLIMEGISEILKEANIRLPKQIGSAIGIVGTIVIGQAAVAAGLVSPLMVIIVSLSTMCSFVAPDYTIMNPIRVLKFFMIIMTSLFGLFGFIMGYTIIIINLISTTSFGIPYLVPVAPFNFTDFKNYMLDNITLAKKRPEFLKTKDKTRQ</sequence>
<dbReference type="Proteomes" id="UP000242520">
    <property type="component" value="Unassembled WGS sequence"/>
</dbReference>
<keyword evidence="3" id="KW-1133">Transmembrane helix</keyword>
<keyword evidence="5" id="KW-1185">Reference proteome</keyword>
<proteinExistence type="inferred from homology"/>
<gene>
    <name evidence="4" type="ORF">SAMN02744040_02075</name>
</gene>
<protein>
    <submittedName>
        <fullName evidence="4">GerA spore germination protein</fullName>
    </submittedName>
</protein>
<dbReference type="Pfam" id="PF03323">
    <property type="entry name" value="GerA"/>
    <property type="match status" value="1"/>
</dbReference>
<evidence type="ECO:0000313" key="5">
    <source>
        <dbReference type="Proteomes" id="UP000242520"/>
    </source>
</evidence>
<dbReference type="AlphaFoldDB" id="A0A1M5T927"/>
<comment type="similarity">
    <text evidence="1">Belongs to the GerABKA family.</text>
</comment>
<dbReference type="PANTHER" id="PTHR22550">
    <property type="entry name" value="SPORE GERMINATION PROTEIN"/>
    <property type="match status" value="1"/>
</dbReference>
<keyword evidence="2 3" id="KW-0472">Membrane</keyword>
<feature type="transmembrane region" description="Helical" evidence="3">
    <location>
        <begin position="25"/>
        <end position="44"/>
    </location>
</feature>
<feature type="transmembrane region" description="Helical" evidence="3">
    <location>
        <begin position="80"/>
        <end position="105"/>
    </location>
</feature>
<dbReference type="PANTHER" id="PTHR22550:SF5">
    <property type="entry name" value="LEUCINE ZIPPER PROTEIN 4"/>
    <property type="match status" value="1"/>
</dbReference>
<dbReference type="InterPro" id="IPR004995">
    <property type="entry name" value="Spore_Ger"/>
</dbReference>
<evidence type="ECO:0000256" key="2">
    <source>
        <dbReference type="ARBA" id="ARBA00023136"/>
    </source>
</evidence>